<sequence length="265" mass="28628">MVLFLQGCNFSCATCHNPHTMALCNDCGDCVAACHAGSLSLVNGHIHFDPAACDQCDECLRVCPIHANPMVQHMDLPEVLERLRRDSVFLDGITVSGGEATVQLKFVTALFKAIKQDQSLAQLTCLIDSNGHLGPAGWKQVLPWTDGVMLDIKAMDPETHMRLTGRNNGKVLESARYLHEAGRLEELRLLVIPGLTDSVAEISALATFIKTLDPATPLRLNAFQHHGVAGPARDWPAADRACVERVAAMLEGAGLSAITKPAVYL</sequence>
<protein>
    <submittedName>
        <fullName evidence="9">Glycine radical enzyme activase, YjjW family</fullName>
    </submittedName>
</protein>
<dbReference type="InterPro" id="IPR034457">
    <property type="entry name" value="Organic_radical-activating"/>
</dbReference>
<dbReference type="InterPro" id="IPR017900">
    <property type="entry name" value="4Fe4S_Fe_S_CS"/>
</dbReference>
<keyword evidence="10" id="KW-1185">Reference proteome</keyword>
<keyword evidence="6" id="KW-0411">Iron-sulfur</keyword>
<dbReference type="InterPro" id="IPR058240">
    <property type="entry name" value="rSAM_sf"/>
</dbReference>
<dbReference type="SFLD" id="SFLDG01066">
    <property type="entry name" value="organic_radical-activating_enz"/>
    <property type="match status" value="1"/>
</dbReference>
<dbReference type="SFLD" id="SFLDG01118">
    <property type="entry name" value="activating_enzymes__group_2"/>
    <property type="match status" value="1"/>
</dbReference>
<accession>A0A1G8Q6P6</accession>
<dbReference type="STRING" id="571298.SAMN04488026_101055"/>
<dbReference type="PANTHER" id="PTHR30352:SF13">
    <property type="entry name" value="GLYCYL-RADICAL ENZYME ACTIVATING ENZYME YJJW-RELATED"/>
    <property type="match status" value="1"/>
</dbReference>
<evidence type="ECO:0000256" key="6">
    <source>
        <dbReference type="ARBA" id="ARBA00023014"/>
    </source>
</evidence>
<dbReference type="InterPro" id="IPR017896">
    <property type="entry name" value="4Fe4S_Fe-S-bd"/>
</dbReference>
<evidence type="ECO:0000256" key="3">
    <source>
        <dbReference type="ARBA" id="ARBA00022691"/>
    </source>
</evidence>
<evidence type="ECO:0000259" key="7">
    <source>
        <dbReference type="PROSITE" id="PS51379"/>
    </source>
</evidence>
<dbReference type="PROSITE" id="PS00198">
    <property type="entry name" value="4FE4S_FER_1"/>
    <property type="match status" value="1"/>
</dbReference>
<dbReference type="PANTHER" id="PTHR30352">
    <property type="entry name" value="PYRUVATE FORMATE-LYASE-ACTIVATING ENZYME"/>
    <property type="match status" value="1"/>
</dbReference>
<dbReference type="InterPro" id="IPR013785">
    <property type="entry name" value="Aldolase_TIM"/>
</dbReference>
<dbReference type="SUPFAM" id="SSF102114">
    <property type="entry name" value="Radical SAM enzymes"/>
    <property type="match status" value="1"/>
</dbReference>
<dbReference type="PROSITE" id="PS51379">
    <property type="entry name" value="4FE4S_FER_2"/>
    <property type="match status" value="1"/>
</dbReference>
<dbReference type="Proteomes" id="UP000199382">
    <property type="component" value="Unassembled WGS sequence"/>
</dbReference>
<dbReference type="EMBL" id="FNEK01000010">
    <property type="protein sequence ID" value="SDJ00462.1"/>
    <property type="molecule type" value="Genomic_DNA"/>
</dbReference>
<dbReference type="PIRSF" id="PIRSF000371">
    <property type="entry name" value="PFL_act_enz"/>
    <property type="match status" value="1"/>
</dbReference>
<dbReference type="Gene3D" id="3.20.20.70">
    <property type="entry name" value="Aldolase class I"/>
    <property type="match status" value="1"/>
</dbReference>
<dbReference type="GO" id="GO:0046872">
    <property type="term" value="F:metal ion binding"/>
    <property type="evidence" value="ECO:0007669"/>
    <property type="project" value="UniProtKB-KW"/>
</dbReference>
<dbReference type="CDD" id="cd01335">
    <property type="entry name" value="Radical_SAM"/>
    <property type="match status" value="1"/>
</dbReference>
<dbReference type="InterPro" id="IPR007197">
    <property type="entry name" value="rSAM"/>
</dbReference>
<dbReference type="SFLD" id="SFLDS00029">
    <property type="entry name" value="Radical_SAM"/>
    <property type="match status" value="1"/>
</dbReference>
<evidence type="ECO:0000313" key="9">
    <source>
        <dbReference type="EMBL" id="SDJ00462.1"/>
    </source>
</evidence>
<feature type="domain" description="Radical SAM core" evidence="8">
    <location>
        <begin position="1"/>
        <end position="256"/>
    </location>
</feature>
<dbReference type="Gene3D" id="3.30.70.20">
    <property type="match status" value="1"/>
</dbReference>
<evidence type="ECO:0000256" key="4">
    <source>
        <dbReference type="ARBA" id="ARBA00022723"/>
    </source>
</evidence>
<evidence type="ECO:0000256" key="2">
    <source>
        <dbReference type="ARBA" id="ARBA00022485"/>
    </source>
</evidence>
<keyword evidence="3" id="KW-0949">S-adenosyl-L-methionine</keyword>
<keyword evidence="2" id="KW-0004">4Fe-4S</keyword>
<dbReference type="InterPro" id="IPR023912">
    <property type="entry name" value="YjjW_bact"/>
</dbReference>
<organism evidence="9 10">
    <name type="scientific">Aliiruegeria lutimaris</name>
    <dbReference type="NCBI Taxonomy" id="571298"/>
    <lineage>
        <taxon>Bacteria</taxon>
        <taxon>Pseudomonadati</taxon>
        <taxon>Pseudomonadota</taxon>
        <taxon>Alphaproteobacteria</taxon>
        <taxon>Rhodobacterales</taxon>
        <taxon>Roseobacteraceae</taxon>
        <taxon>Aliiruegeria</taxon>
    </lineage>
</organism>
<reference evidence="9 10" key="1">
    <citation type="submission" date="2016-10" db="EMBL/GenBank/DDBJ databases">
        <authorList>
            <person name="de Groot N.N."/>
        </authorList>
    </citation>
    <scope>NUCLEOTIDE SEQUENCE [LARGE SCALE GENOMIC DNA]</scope>
    <source>
        <strain evidence="9 10">DSM 25294</strain>
    </source>
</reference>
<keyword evidence="4" id="KW-0479">Metal-binding</keyword>
<evidence type="ECO:0000259" key="8">
    <source>
        <dbReference type="PROSITE" id="PS51918"/>
    </source>
</evidence>
<dbReference type="AlphaFoldDB" id="A0A1G8Q6P6"/>
<dbReference type="GO" id="GO:0016491">
    <property type="term" value="F:oxidoreductase activity"/>
    <property type="evidence" value="ECO:0007669"/>
    <property type="project" value="InterPro"/>
</dbReference>
<dbReference type="GO" id="GO:0051539">
    <property type="term" value="F:4 iron, 4 sulfur cluster binding"/>
    <property type="evidence" value="ECO:0007669"/>
    <property type="project" value="UniProtKB-KW"/>
</dbReference>
<name>A0A1G8Q6P6_9RHOB</name>
<keyword evidence="5" id="KW-0408">Iron</keyword>
<feature type="domain" description="4Fe-4S ferredoxin-type" evidence="7">
    <location>
        <begin position="44"/>
        <end position="73"/>
    </location>
</feature>
<evidence type="ECO:0000313" key="10">
    <source>
        <dbReference type="Proteomes" id="UP000199382"/>
    </source>
</evidence>
<dbReference type="InterPro" id="IPR012839">
    <property type="entry name" value="Organic_radical_activase"/>
</dbReference>
<evidence type="ECO:0000256" key="1">
    <source>
        <dbReference type="ARBA" id="ARBA00001966"/>
    </source>
</evidence>
<dbReference type="NCBIfam" id="TIGR04041">
    <property type="entry name" value="activase_YjjW"/>
    <property type="match status" value="1"/>
</dbReference>
<gene>
    <name evidence="9" type="ORF">SAMN04488026_101055</name>
</gene>
<dbReference type="SFLD" id="SFLDF00392">
    <property type="entry name" value="YjjI_activase"/>
    <property type="match status" value="1"/>
</dbReference>
<dbReference type="Pfam" id="PF04055">
    <property type="entry name" value="Radical_SAM"/>
    <property type="match status" value="1"/>
</dbReference>
<comment type="cofactor">
    <cofactor evidence="1">
        <name>[4Fe-4S] cluster</name>
        <dbReference type="ChEBI" id="CHEBI:49883"/>
    </cofactor>
</comment>
<dbReference type="InterPro" id="IPR040074">
    <property type="entry name" value="BssD/PflA/YjjW"/>
</dbReference>
<proteinExistence type="predicted"/>
<evidence type="ECO:0000256" key="5">
    <source>
        <dbReference type="ARBA" id="ARBA00023004"/>
    </source>
</evidence>
<dbReference type="PROSITE" id="PS51918">
    <property type="entry name" value="RADICAL_SAM"/>
    <property type="match status" value="1"/>
</dbReference>
<dbReference type="SUPFAM" id="SSF54862">
    <property type="entry name" value="4Fe-4S ferredoxins"/>
    <property type="match status" value="1"/>
</dbReference>